<proteinExistence type="predicted"/>
<name>A0A0V0UCT9_9BILA</name>
<dbReference type="EMBL" id="JYDJ01000022">
    <property type="protein sequence ID" value="KRX48971.1"/>
    <property type="molecule type" value="Genomic_DNA"/>
</dbReference>
<sequence length="190" mass="21722">MKFKANQMSSGMPLKYTRGVDRIARNMLMFLGIKLDATDSLCDYQMYPTEIGYTVKRSNHNNIIWMCADVNRTLPTYHIVTDVTARQEWMTDDRLPLCNVHSINIGTNDHLKSWHNRLNKKAGGIKLGLYKLIHFPKEKQGAMQTVIGQLLSRNPVAGSIRQISNRYTEKQRQVIQVNTSAAGVHWSAFL</sequence>
<reference evidence="1 2" key="1">
    <citation type="submission" date="2015-01" db="EMBL/GenBank/DDBJ databases">
        <title>Evolution of Trichinella species and genotypes.</title>
        <authorList>
            <person name="Korhonen P.K."/>
            <person name="Edoardo P."/>
            <person name="Giuseppe L.R."/>
            <person name="Gasser R.B."/>
        </authorList>
    </citation>
    <scope>NUCLEOTIDE SEQUENCE [LARGE SCALE GENOMIC DNA]</scope>
    <source>
        <strain evidence="1">ISS417</strain>
    </source>
</reference>
<evidence type="ECO:0000313" key="2">
    <source>
        <dbReference type="Proteomes" id="UP000055048"/>
    </source>
</evidence>
<dbReference type="Proteomes" id="UP000055048">
    <property type="component" value="Unassembled WGS sequence"/>
</dbReference>
<accession>A0A0V0UCT9</accession>
<keyword evidence="2" id="KW-1185">Reference proteome</keyword>
<dbReference type="OrthoDB" id="5918370at2759"/>
<dbReference type="AlphaFoldDB" id="A0A0V0UCT9"/>
<evidence type="ECO:0000313" key="1">
    <source>
        <dbReference type="EMBL" id="KRX48971.1"/>
    </source>
</evidence>
<comment type="caution">
    <text evidence="1">The sequence shown here is derived from an EMBL/GenBank/DDBJ whole genome shotgun (WGS) entry which is preliminary data.</text>
</comment>
<organism evidence="1 2">
    <name type="scientific">Trichinella murrelli</name>
    <dbReference type="NCBI Taxonomy" id="144512"/>
    <lineage>
        <taxon>Eukaryota</taxon>
        <taxon>Metazoa</taxon>
        <taxon>Ecdysozoa</taxon>
        <taxon>Nematoda</taxon>
        <taxon>Enoplea</taxon>
        <taxon>Dorylaimia</taxon>
        <taxon>Trichinellida</taxon>
        <taxon>Trichinellidae</taxon>
        <taxon>Trichinella</taxon>
    </lineage>
</organism>
<protein>
    <submittedName>
        <fullName evidence="1">Uncharacterized protein</fullName>
    </submittedName>
</protein>
<gene>
    <name evidence="1" type="ORF">T05_14262</name>
</gene>